<accession>A0A382P3V4</accession>
<dbReference type="Gene3D" id="1.20.1290.10">
    <property type="entry name" value="AhpD-like"/>
    <property type="match status" value="1"/>
</dbReference>
<dbReference type="PANTHER" id="PTHR35446:SF2">
    <property type="entry name" value="CARBOXYMUCONOLACTONE DECARBOXYLASE-LIKE DOMAIN-CONTAINING PROTEIN"/>
    <property type="match status" value="1"/>
</dbReference>
<dbReference type="EMBL" id="UINC01104690">
    <property type="protein sequence ID" value="SVC68043.1"/>
    <property type="molecule type" value="Genomic_DNA"/>
</dbReference>
<evidence type="ECO:0000313" key="1">
    <source>
        <dbReference type="EMBL" id="SVC68043.1"/>
    </source>
</evidence>
<sequence length="100" mass="11249">MTHHGEGLLRLTKDADLVRQLKEDYRKSNVTEAEMTMLDYASKLTLEPWNMTEDDVLTLRAQGFGDEAVLHINMIAGYYAFVNRLADGLGVPLEDFMAGV</sequence>
<reference evidence="1" key="1">
    <citation type="submission" date="2018-05" db="EMBL/GenBank/DDBJ databases">
        <authorList>
            <person name="Lanie J.A."/>
            <person name="Ng W.-L."/>
            <person name="Kazmierczak K.M."/>
            <person name="Andrzejewski T.M."/>
            <person name="Davidsen T.M."/>
            <person name="Wayne K.J."/>
            <person name="Tettelin H."/>
            <person name="Glass J.I."/>
            <person name="Rusch D."/>
            <person name="Podicherti R."/>
            <person name="Tsui H.-C.T."/>
            <person name="Winkler M.E."/>
        </authorList>
    </citation>
    <scope>NUCLEOTIDE SEQUENCE</scope>
</reference>
<dbReference type="SUPFAM" id="SSF69118">
    <property type="entry name" value="AhpD-like"/>
    <property type="match status" value="1"/>
</dbReference>
<proteinExistence type="predicted"/>
<dbReference type="PANTHER" id="PTHR35446">
    <property type="entry name" value="SI:CH211-175M2.5"/>
    <property type="match status" value="1"/>
</dbReference>
<dbReference type="AlphaFoldDB" id="A0A382P3V4"/>
<gene>
    <name evidence="1" type="ORF">METZ01_LOCUS320897</name>
</gene>
<name>A0A382P3V4_9ZZZZ</name>
<organism evidence="1">
    <name type="scientific">marine metagenome</name>
    <dbReference type="NCBI Taxonomy" id="408172"/>
    <lineage>
        <taxon>unclassified sequences</taxon>
        <taxon>metagenomes</taxon>
        <taxon>ecological metagenomes</taxon>
    </lineage>
</organism>
<protein>
    <recommendedName>
        <fullName evidence="2">Peroxidase</fullName>
    </recommendedName>
</protein>
<dbReference type="InterPro" id="IPR029032">
    <property type="entry name" value="AhpD-like"/>
</dbReference>
<evidence type="ECO:0008006" key="2">
    <source>
        <dbReference type="Google" id="ProtNLM"/>
    </source>
</evidence>